<evidence type="ECO:0000313" key="7">
    <source>
        <dbReference type="Proteomes" id="UP000215289"/>
    </source>
</evidence>
<keyword evidence="3" id="KW-0472">Membrane</keyword>
<dbReference type="STRING" id="1245748.A0A229YL39"/>
<comment type="similarity">
    <text evidence="4">Belongs to the AIM11 family.</text>
</comment>
<comment type="subcellular location">
    <subcellularLocation>
        <location evidence="4">Membrane</location>
        <topology evidence="4">Multi-pass membrane protein</topology>
    </subcellularLocation>
</comment>
<dbReference type="EMBL" id="NIDN02000193">
    <property type="protein sequence ID" value="RLL94642.1"/>
    <property type="molecule type" value="Genomic_DNA"/>
</dbReference>
<dbReference type="Proteomes" id="UP000215289">
    <property type="component" value="Unassembled WGS sequence"/>
</dbReference>
<feature type="compositionally biased region" description="Low complexity" evidence="5">
    <location>
        <begin position="42"/>
        <end position="59"/>
    </location>
</feature>
<dbReference type="AlphaFoldDB" id="A0A229YL39"/>
<keyword evidence="2" id="KW-1133">Transmembrane helix</keyword>
<dbReference type="GO" id="GO:0005739">
    <property type="term" value="C:mitochondrion"/>
    <property type="evidence" value="ECO:0007669"/>
    <property type="project" value="TreeGrafter"/>
</dbReference>
<evidence type="ECO:0000313" key="6">
    <source>
        <dbReference type="EMBL" id="RLL94642.1"/>
    </source>
</evidence>
<accession>A0A229YL39</accession>
<dbReference type="PANTHER" id="PTHR39136:SF1">
    <property type="entry name" value="ALTERED INHERITANCE OF MITOCHONDRIA PROTEIN 11"/>
    <property type="match status" value="1"/>
</dbReference>
<dbReference type="OrthoDB" id="3558022at2759"/>
<dbReference type="PANTHER" id="PTHR39136">
    <property type="entry name" value="ALTERED INHERITANCE OF MITOCHONDRIA PROTEIN 11"/>
    <property type="match status" value="1"/>
</dbReference>
<name>A0A229YL39_9EURO</name>
<sequence>MLSFFNWGSSPSPTTDSKKTSSAPSQPDSIPAPTEPQPQPQPQSTQLQTQQQQPSPKPLTNLKLLFGGMTFFTLSLLITRRAFTKRVLASVPPYWTSSVYHRPPVNGAGDAFEALSLATLNVCSFAMMATGGVMYALDVNGFEDMRRYVKKEMGTGTVRDEEVEREVEEWVAKVLGEKFGVELKKEKEKEADNVEGKGE</sequence>
<protein>
    <recommendedName>
        <fullName evidence="4">Altered inheritance of mitochondria protein 11</fullName>
    </recommendedName>
</protein>
<dbReference type="InterPro" id="IPR038814">
    <property type="entry name" value="AIM11"/>
</dbReference>
<organism evidence="6 7">
    <name type="scientific">Aspergillus turcosus</name>
    <dbReference type="NCBI Taxonomy" id="1245748"/>
    <lineage>
        <taxon>Eukaryota</taxon>
        <taxon>Fungi</taxon>
        <taxon>Dikarya</taxon>
        <taxon>Ascomycota</taxon>
        <taxon>Pezizomycotina</taxon>
        <taxon>Eurotiomycetes</taxon>
        <taxon>Eurotiomycetidae</taxon>
        <taxon>Eurotiales</taxon>
        <taxon>Aspergillaceae</taxon>
        <taxon>Aspergillus</taxon>
        <taxon>Aspergillus subgen. Fumigati</taxon>
    </lineage>
</organism>
<dbReference type="GO" id="GO:0016020">
    <property type="term" value="C:membrane"/>
    <property type="evidence" value="ECO:0007669"/>
    <property type="project" value="UniProtKB-SubCell"/>
</dbReference>
<evidence type="ECO:0000256" key="4">
    <source>
        <dbReference type="RuleBase" id="RU367098"/>
    </source>
</evidence>
<comment type="caution">
    <text evidence="6">The sequence shown here is derived from an EMBL/GenBank/DDBJ whole genome shotgun (WGS) entry which is preliminary data.</text>
</comment>
<reference evidence="6 7" key="1">
    <citation type="submission" date="2018-08" db="EMBL/GenBank/DDBJ databases">
        <title>Draft genome sequences of two Aspergillus turcosus clinical strains isolated from bronchoalveolar lavage fluid: one azole-susceptible and the other azole-resistant.</title>
        <authorList>
            <person name="Parent-Michaud M."/>
            <person name="Dufresne P.J."/>
            <person name="Fournier E."/>
            <person name="Martineau C."/>
            <person name="Moreira S."/>
            <person name="Perkins V."/>
            <person name="De Repentigny L."/>
            <person name="Dufresne S.F."/>
        </authorList>
    </citation>
    <scope>NUCLEOTIDE SEQUENCE [LARGE SCALE GENOMIC DNA]</scope>
    <source>
        <strain evidence="6">HMR AF 1038</strain>
    </source>
</reference>
<proteinExistence type="inferred from homology"/>
<evidence type="ECO:0000256" key="5">
    <source>
        <dbReference type="SAM" id="MobiDB-lite"/>
    </source>
</evidence>
<feature type="region of interest" description="Disordered" evidence="5">
    <location>
        <begin position="1"/>
        <end position="59"/>
    </location>
</feature>
<evidence type="ECO:0000256" key="2">
    <source>
        <dbReference type="ARBA" id="ARBA00022989"/>
    </source>
</evidence>
<keyword evidence="1" id="KW-0812">Transmembrane</keyword>
<evidence type="ECO:0000256" key="3">
    <source>
        <dbReference type="ARBA" id="ARBA00023136"/>
    </source>
</evidence>
<evidence type="ECO:0000256" key="1">
    <source>
        <dbReference type="ARBA" id="ARBA00022692"/>
    </source>
</evidence>
<feature type="compositionally biased region" description="Low complexity" evidence="5">
    <location>
        <begin position="9"/>
        <end position="25"/>
    </location>
</feature>
<keyword evidence="7" id="KW-1185">Reference proteome</keyword>
<gene>
    <name evidence="4" type="primary">AIM11</name>
    <name evidence="6" type="ORF">CFD26_104665</name>
</gene>